<name>A0A016SES1_9BILA</name>
<organism evidence="1 2">
    <name type="scientific">Ancylostoma ceylanicum</name>
    <dbReference type="NCBI Taxonomy" id="53326"/>
    <lineage>
        <taxon>Eukaryota</taxon>
        <taxon>Metazoa</taxon>
        <taxon>Ecdysozoa</taxon>
        <taxon>Nematoda</taxon>
        <taxon>Chromadorea</taxon>
        <taxon>Rhabditida</taxon>
        <taxon>Rhabditina</taxon>
        <taxon>Rhabditomorpha</taxon>
        <taxon>Strongyloidea</taxon>
        <taxon>Ancylostomatidae</taxon>
        <taxon>Ancylostomatinae</taxon>
        <taxon>Ancylostoma</taxon>
    </lineage>
</organism>
<gene>
    <name evidence="1" type="primary">Acey_s0237.g3254</name>
    <name evidence="1" type="ORF">Y032_0237g3254</name>
</gene>
<comment type="caution">
    <text evidence="1">The sequence shown here is derived from an EMBL/GenBank/DDBJ whole genome shotgun (WGS) entry which is preliminary data.</text>
</comment>
<sequence>MTVASCDKMDTDFVISTTSNPLWNIRFSTLHCLLDHRRRAAGERAILASQLGLESVSTVIDSCINHSVAPGTLEIYMRIASLIIGGEQREKQQFWLLNWA</sequence>
<dbReference type="Proteomes" id="UP000024635">
    <property type="component" value="Unassembled WGS sequence"/>
</dbReference>
<keyword evidence="2" id="KW-1185">Reference proteome</keyword>
<accession>A0A016SES1</accession>
<evidence type="ECO:0000313" key="2">
    <source>
        <dbReference type="Proteomes" id="UP000024635"/>
    </source>
</evidence>
<dbReference type="EMBL" id="JARK01001573">
    <property type="protein sequence ID" value="EYB89055.1"/>
    <property type="molecule type" value="Genomic_DNA"/>
</dbReference>
<protein>
    <submittedName>
        <fullName evidence="1">Uncharacterized protein</fullName>
    </submittedName>
</protein>
<evidence type="ECO:0000313" key="1">
    <source>
        <dbReference type="EMBL" id="EYB89055.1"/>
    </source>
</evidence>
<dbReference type="AlphaFoldDB" id="A0A016SES1"/>
<reference evidence="2" key="1">
    <citation type="journal article" date="2015" name="Nat. Genet.">
        <title>The genome and transcriptome of the zoonotic hookworm Ancylostoma ceylanicum identify infection-specific gene families.</title>
        <authorList>
            <person name="Schwarz E.M."/>
            <person name="Hu Y."/>
            <person name="Antoshechkin I."/>
            <person name="Miller M.M."/>
            <person name="Sternberg P.W."/>
            <person name="Aroian R.V."/>
        </authorList>
    </citation>
    <scope>NUCLEOTIDE SEQUENCE</scope>
    <source>
        <strain evidence="2">HY135</strain>
    </source>
</reference>
<proteinExistence type="predicted"/>